<keyword evidence="16" id="KW-1185">Reference proteome</keyword>
<evidence type="ECO:0000259" key="14">
    <source>
        <dbReference type="Pfam" id="PF07715"/>
    </source>
</evidence>
<evidence type="ECO:0000256" key="3">
    <source>
        <dbReference type="ARBA" id="ARBA00022448"/>
    </source>
</evidence>
<evidence type="ECO:0000256" key="11">
    <source>
        <dbReference type="RuleBase" id="RU003357"/>
    </source>
</evidence>
<name>A0A934Q058_9BURK</name>
<evidence type="ECO:0000256" key="4">
    <source>
        <dbReference type="ARBA" id="ARBA00022452"/>
    </source>
</evidence>
<evidence type="ECO:0000256" key="8">
    <source>
        <dbReference type="ARBA" id="ARBA00023170"/>
    </source>
</evidence>
<dbReference type="PANTHER" id="PTHR30069:SF40">
    <property type="entry name" value="TONB-DEPENDENT RECEPTOR NMB0964-RELATED"/>
    <property type="match status" value="1"/>
</dbReference>
<feature type="chain" id="PRO_5036982334" evidence="12">
    <location>
        <begin position="23"/>
        <end position="665"/>
    </location>
</feature>
<dbReference type="Pfam" id="PF00593">
    <property type="entry name" value="TonB_dep_Rec_b-barrel"/>
    <property type="match status" value="1"/>
</dbReference>
<organism evidence="15 16">
    <name type="scientific">Ramlibacter algicola</name>
    <dbReference type="NCBI Taxonomy" id="2795217"/>
    <lineage>
        <taxon>Bacteria</taxon>
        <taxon>Pseudomonadati</taxon>
        <taxon>Pseudomonadota</taxon>
        <taxon>Betaproteobacteria</taxon>
        <taxon>Burkholderiales</taxon>
        <taxon>Comamonadaceae</taxon>
        <taxon>Ramlibacter</taxon>
    </lineage>
</organism>
<evidence type="ECO:0000256" key="10">
    <source>
        <dbReference type="PROSITE-ProRule" id="PRU01360"/>
    </source>
</evidence>
<reference evidence="15" key="1">
    <citation type="submission" date="2020-12" db="EMBL/GenBank/DDBJ databases">
        <title>Ramlibacter sp. nov., isolated from a freshwater alga, Cryptomonas.</title>
        <authorList>
            <person name="Kim H.M."/>
            <person name="Jeon C.O."/>
        </authorList>
    </citation>
    <scope>NUCLEOTIDE SEQUENCE</scope>
    <source>
        <strain evidence="15">CrO1</strain>
    </source>
</reference>
<dbReference type="InterPro" id="IPR037066">
    <property type="entry name" value="Plug_dom_sf"/>
</dbReference>
<dbReference type="GO" id="GO:0009279">
    <property type="term" value="C:cell outer membrane"/>
    <property type="evidence" value="ECO:0007669"/>
    <property type="project" value="UniProtKB-SubCell"/>
</dbReference>
<dbReference type="GO" id="GO:0015344">
    <property type="term" value="F:siderophore uptake transmembrane transporter activity"/>
    <property type="evidence" value="ECO:0007669"/>
    <property type="project" value="TreeGrafter"/>
</dbReference>
<evidence type="ECO:0000256" key="5">
    <source>
        <dbReference type="ARBA" id="ARBA00022692"/>
    </source>
</evidence>
<dbReference type="EMBL" id="JAEDAO010000001">
    <property type="protein sequence ID" value="MBK0392283.1"/>
    <property type="molecule type" value="Genomic_DNA"/>
</dbReference>
<keyword evidence="9 10" id="KW-0998">Cell outer membrane</keyword>
<keyword evidence="5 10" id="KW-0812">Transmembrane</keyword>
<dbReference type="RefSeq" id="WP_200787228.1">
    <property type="nucleotide sequence ID" value="NZ_JAEDAO010000001.1"/>
</dbReference>
<protein>
    <submittedName>
        <fullName evidence="15">TonB-dependent receptor</fullName>
    </submittedName>
</protein>
<keyword evidence="7 10" id="KW-0472">Membrane</keyword>
<evidence type="ECO:0000256" key="12">
    <source>
        <dbReference type="SAM" id="SignalP"/>
    </source>
</evidence>
<evidence type="ECO:0000256" key="7">
    <source>
        <dbReference type="ARBA" id="ARBA00023136"/>
    </source>
</evidence>
<feature type="domain" description="TonB-dependent receptor-like beta-barrel" evidence="13">
    <location>
        <begin position="273"/>
        <end position="630"/>
    </location>
</feature>
<dbReference type="Gene3D" id="2.170.130.10">
    <property type="entry name" value="TonB-dependent receptor, plug domain"/>
    <property type="match status" value="1"/>
</dbReference>
<feature type="domain" description="TonB-dependent receptor plug" evidence="14">
    <location>
        <begin position="44"/>
        <end position="147"/>
    </location>
</feature>
<dbReference type="InterPro" id="IPR012910">
    <property type="entry name" value="Plug_dom"/>
</dbReference>
<dbReference type="PANTHER" id="PTHR30069">
    <property type="entry name" value="TONB-DEPENDENT OUTER MEMBRANE RECEPTOR"/>
    <property type="match status" value="1"/>
</dbReference>
<sequence>MSHSFARGAVLALCASGAVAFAQEAPRRALPDVTVTGNPLGDDDVSTPVQQLSGTGLLLRAQSSLGETLNATPGVSSTYFGPTASRPVIRGLDGDRIRILSNSGAAFDVSGVSYDHAVAVDPITIERIEVLRGPAALLYGGSAVGGVVNLIDNRIPRDPLDGTTGRAHFSLASGAREAAGAVHVDSGTDRYGLHADAYRRSSDDVAVPAALSCAPGGVPRLQRRICNSAAQAEGGAVGGSLFFDGGHLGASVSTHGSDYGAVAEDEATIRMRSTRYALEGEWRKPIGPFESVKLQASRTAYRHTEFDGGVPGTVFRTGGNDLRLQARHVPLGPLRGVVGLQVEATHFSAEGDEAFAPPSRTSQQALYAFEEAGIGDLKATFGGRIEQVRVRSLGDPLLARFPQADRSFQPRSVAAALNWKLAGEWQWSASVARTERAPRDYELFADGPHLATSAYEVGDATLSVERSVGVDTGVRWQRGTTRAELRAWATEFANYVTLYSTGTARDDLPVLAYRAARARFAGGEANGAVRLPAFAPGQWDLEWRADVVRATNRDTGEPLPRIAPARAGATLAWTHDAWGARLGGDAYAAQRRVPAGDLPTAGYTLWNAALTWKQQRGPVGLLWYARVDNLADKLASSASSILTQTQPGRVPLPGRSIKLGVQATF</sequence>
<evidence type="ECO:0000256" key="1">
    <source>
        <dbReference type="ARBA" id="ARBA00004571"/>
    </source>
</evidence>
<dbReference type="AlphaFoldDB" id="A0A934Q058"/>
<keyword evidence="6 11" id="KW-0798">TonB box</keyword>
<comment type="subcellular location">
    <subcellularLocation>
        <location evidence="1 10">Cell outer membrane</location>
        <topology evidence="1 10">Multi-pass membrane protein</topology>
    </subcellularLocation>
</comment>
<keyword evidence="12" id="KW-0732">Signal</keyword>
<evidence type="ECO:0000313" key="16">
    <source>
        <dbReference type="Proteomes" id="UP000617041"/>
    </source>
</evidence>
<evidence type="ECO:0000259" key="13">
    <source>
        <dbReference type="Pfam" id="PF00593"/>
    </source>
</evidence>
<dbReference type="InterPro" id="IPR036942">
    <property type="entry name" value="Beta-barrel_TonB_sf"/>
</dbReference>
<dbReference type="Gene3D" id="2.40.170.20">
    <property type="entry name" value="TonB-dependent receptor, beta-barrel domain"/>
    <property type="match status" value="1"/>
</dbReference>
<dbReference type="Proteomes" id="UP000617041">
    <property type="component" value="Unassembled WGS sequence"/>
</dbReference>
<comment type="similarity">
    <text evidence="2 10 11">Belongs to the TonB-dependent receptor family.</text>
</comment>
<dbReference type="SUPFAM" id="SSF56935">
    <property type="entry name" value="Porins"/>
    <property type="match status" value="1"/>
</dbReference>
<proteinExistence type="inferred from homology"/>
<keyword evidence="4 10" id="KW-1134">Transmembrane beta strand</keyword>
<evidence type="ECO:0000256" key="9">
    <source>
        <dbReference type="ARBA" id="ARBA00023237"/>
    </source>
</evidence>
<accession>A0A934Q058</accession>
<evidence type="ECO:0000313" key="15">
    <source>
        <dbReference type="EMBL" id="MBK0392283.1"/>
    </source>
</evidence>
<keyword evidence="8 15" id="KW-0675">Receptor</keyword>
<dbReference type="InterPro" id="IPR039426">
    <property type="entry name" value="TonB-dep_rcpt-like"/>
</dbReference>
<feature type="signal peptide" evidence="12">
    <location>
        <begin position="1"/>
        <end position="22"/>
    </location>
</feature>
<evidence type="ECO:0000256" key="2">
    <source>
        <dbReference type="ARBA" id="ARBA00009810"/>
    </source>
</evidence>
<evidence type="ECO:0000256" key="6">
    <source>
        <dbReference type="ARBA" id="ARBA00023077"/>
    </source>
</evidence>
<gene>
    <name evidence="15" type="ORF">I8E28_06755</name>
</gene>
<comment type="caution">
    <text evidence="15">The sequence shown here is derived from an EMBL/GenBank/DDBJ whole genome shotgun (WGS) entry which is preliminary data.</text>
</comment>
<keyword evidence="3 10" id="KW-0813">Transport</keyword>
<dbReference type="InterPro" id="IPR000531">
    <property type="entry name" value="Beta-barrel_TonB"/>
</dbReference>
<dbReference type="Pfam" id="PF07715">
    <property type="entry name" value="Plug"/>
    <property type="match status" value="1"/>
</dbReference>
<dbReference type="GO" id="GO:0044718">
    <property type="term" value="P:siderophore transmembrane transport"/>
    <property type="evidence" value="ECO:0007669"/>
    <property type="project" value="TreeGrafter"/>
</dbReference>
<dbReference type="PROSITE" id="PS52016">
    <property type="entry name" value="TONB_DEPENDENT_REC_3"/>
    <property type="match status" value="1"/>
</dbReference>